<organism evidence="4 5">
    <name type="scientific">Kocuria tytonicola</name>
    <dbReference type="NCBI Taxonomy" id="2055946"/>
    <lineage>
        <taxon>Bacteria</taxon>
        <taxon>Bacillati</taxon>
        <taxon>Actinomycetota</taxon>
        <taxon>Actinomycetes</taxon>
        <taxon>Micrococcales</taxon>
        <taxon>Micrococcaceae</taxon>
        <taxon>Kocuria</taxon>
    </lineage>
</organism>
<proteinExistence type="predicted"/>
<evidence type="ECO:0000313" key="5">
    <source>
        <dbReference type="Proteomes" id="UP000277871"/>
    </source>
</evidence>
<reference evidence="4 5" key="1">
    <citation type="submission" date="2018-10" db="EMBL/GenBank/DDBJ databases">
        <title>Kocuria tytonicola, new bacteria from the preen glands of American barn owls (Tyto furcata).</title>
        <authorList>
            <person name="Braun M.S."/>
            <person name="Wang E."/>
            <person name="Zimmermann S."/>
            <person name="Boutin S."/>
            <person name="Wagner H."/>
            <person name="Wink M."/>
        </authorList>
    </citation>
    <scope>NUCLEOTIDE SEQUENCE [LARGE SCALE GENOMIC DNA]</scope>
    <source>
        <strain evidence="4 5">473</strain>
    </source>
</reference>
<gene>
    <name evidence="4" type="ORF">EAE32_04770</name>
</gene>
<evidence type="ECO:0000256" key="1">
    <source>
        <dbReference type="ARBA" id="ARBA00022679"/>
    </source>
</evidence>
<dbReference type="CDD" id="cd04301">
    <property type="entry name" value="NAT_SF"/>
    <property type="match status" value="1"/>
</dbReference>
<dbReference type="SUPFAM" id="SSF55729">
    <property type="entry name" value="Acyl-CoA N-acyltransferases (Nat)"/>
    <property type="match status" value="1"/>
</dbReference>
<keyword evidence="1 4" id="KW-0808">Transferase</keyword>
<evidence type="ECO:0000313" key="4">
    <source>
        <dbReference type="EMBL" id="RLY94499.1"/>
    </source>
</evidence>
<dbReference type="PANTHER" id="PTHR43877">
    <property type="entry name" value="AMINOALKYLPHOSPHONATE N-ACETYLTRANSFERASE-RELATED-RELATED"/>
    <property type="match status" value="1"/>
</dbReference>
<dbReference type="Proteomes" id="UP000277871">
    <property type="component" value="Unassembled WGS sequence"/>
</dbReference>
<dbReference type="InterPro" id="IPR050832">
    <property type="entry name" value="Bact_Acetyltransf"/>
</dbReference>
<dbReference type="PROSITE" id="PS51186">
    <property type="entry name" value="GNAT"/>
    <property type="match status" value="1"/>
</dbReference>
<accession>A0A3L9L976</accession>
<comment type="caution">
    <text evidence="4">The sequence shown here is derived from an EMBL/GenBank/DDBJ whole genome shotgun (WGS) entry which is preliminary data.</text>
</comment>
<dbReference type="Pfam" id="PF00583">
    <property type="entry name" value="Acetyltransf_1"/>
    <property type="match status" value="1"/>
</dbReference>
<dbReference type="InterPro" id="IPR016181">
    <property type="entry name" value="Acyl_CoA_acyltransferase"/>
</dbReference>
<sequence>MPSDILRLSLPTVTRSTHRSSPVSIRSLDAASRTSLAKLYFEGYPLGVAAEDMASAREEIEATFRGDYGALRPDACATAWVNNRPVGAVMVVEHSIWDEWLDGPFIIDLFVHPRYRGLGAGRALVLHAIETCSVAGNAAISLRFGDGTSPAAMGLYESLGFTAYPSA</sequence>
<keyword evidence="2" id="KW-0012">Acyltransferase</keyword>
<keyword evidence="5" id="KW-1185">Reference proteome</keyword>
<name>A0A3L9L976_9MICC</name>
<dbReference type="AlphaFoldDB" id="A0A3L9L976"/>
<evidence type="ECO:0000256" key="2">
    <source>
        <dbReference type="ARBA" id="ARBA00023315"/>
    </source>
</evidence>
<protein>
    <submittedName>
        <fullName evidence="4">GNAT family N-acetyltransferase</fullName>
    </submittedName>
</protein>
<dbReference type="GO" id="GO:0016747">
    <property type="term" value="F:acyltransferase activity, transferring groups other than amino-acyl groups"/>
    <property type="evidence" value="ECO:0007669"/>
    <property type="project" value="InterPro"/>
</dbReference>
<dbReference type="EMBL" id="RDEX01000001">
    <property type="protein sequence ID" value="RLY94499.1"/>
    <property type="molecule type" value="Genomic_DNA"/>
</dbReference>
<evidence type="ECO:0000259" key="3">
    <source>
        <dbReference type="PROSITE" id="PS51186"/>
    </source>
</evidence>
<dbReference type="InterPro" id="IPR000182">
    <property type="entry name" value="GNAT_dom"/>
</dbReference>
<dbReference type="Gene3D" id="3.40.630.30">
    <property type="match status" value="1"/>
</dbReference>
<feature type="domain" description="N-acetyltransferase" evidence="3">
    <location>
        <begin position="23"/>
        <end position="167"/>
    </location>
</feature>